<accession>A0A1M4VHV6</accession>
<dbReference type="EMBL" id="FQVI01000004">
    <property type="protein sequence ID" value="SHE68435.1"/>
    <property type="molecule type" value="Genomic_DNA"/>
</dbReference>
<dbReference type="AlphaFoldDB" id="A0A1M4VHV6"/>
<evidence type="ECO:0000259" key="1">
    <source>
        <dbReference type="Pfam" id="PF09359"/>
    </source>
</evidence>
<evidence type="ECO:0000313" key="3">
    <source>
        <dbReference type="Proteomes" id="UP000184245"/>
    </source>
</evidence>
<keyword evidence="3" id="KW-1185">Reference proteome</keyword>
<dbReference type="Proteomes" id="UP000184245">
    <property type="component" value="Unassembled WGS sequence"/>
</dbReference>
<name>A0A1M4VHV6_9CLOT</name>
<dbReference type="STRING" id="1122155.SAMN02745158_01233"/>
<protein>
    <recommendedName>
        <fullName evidence="1">VTC domain-containing protein</fullName>
    </recommendedName>
</protein>
<dbReference type="InterPro" id="IPR018966">
    <property type="entry name" value="VTC_domain"/>
</dbReference>
<proteinExistence type="predicted"/>
<reference evidence="2 3" key="1">
    <citation type="submission" date="2016-11" db="EMBL/GenBank/DDBJ databases">
        <authorList>
            <person name="Jaros S."/>
            <person name="Januszkiewicz K."/>
            <person name="Wedrychowicz H."/>
        </authorList>
    </citation>
    <scope>NUCLEOTIDE SEQUENCE [LARGE SCALE GENOMIC DNA]</scope>
    <source>
        <strain evidence="2 3">DSM 17459</strain>
    </source>
</reference>
<evidence type="ECO:0000313" key="2">
    <source>
        <dbReference type="EMBL" id="SHE68435.1"/>
    </source>
</evidence>
<gene>
    <name evidence="2" type="ORF">SAMN02745158_01233</name>
</gene>
<dbReference type="Pfam" id="PF09359">
    <property type="entry name" value="VTC"/>
    <property type="match status" value="1"/>
</dbReference>
<sequence>MKYMSYYEENGRITKNDYRRIEKTLQEEAPDKFERMLLRKMEFVNVEGYISRDEELPCYYLCRKTKENHEEFLYLEKKNVQNGVVYKYCCTLTREECQAVMDGNIVWMQEHEHPLVRDLYRQMTINGLELGGLKEYERKVYQSKKDSRIVFDERIQRIIGKHVTLFEEEGMRVDCLFGHQVHISYRRDKTIPRMIANMVQNQEQVSEDFAFA</sequence>
<feature type="domain" description="VTC" evidence="1">
    <location>
        <begin position="63"/>
        <end position="158"/>
    </location>
</feature>
<dbReference type="RefSeq" id="WP_072849965.1">
    <property type="nucleotide sequence ID" value="NZ_FQVI01000004.1"/>
</dbReference>
<organism evidence="2 3">
    <name type="scientific">Lactonifactor longoviformis DSM 17459</name>
    <dbReference type="NCBI Taxonomy" id="1122155"/>
    <lineage>
        <taxon>Bacteria</taxon>
        <taxon>Bacillati</taxon>
        <taxon>Bacillota</taxon>
        <taxon>Clostridia</taxon>
        <taxon>Eubacteriales</taxon>
        <taxon>Clostridiaceae</taxon>
        <taxon>Lactonifactor</taxon>
    </lineage>
</organism>
<dbReference type="OrthoDB" id="2039025at2"/>